<organism evidence="6 7">
    <name type="scientific">Chryseobacterium suipulveris</name>
    <dbReference type="NCBI Taxonomy" id="2929800"/>
    <lineage>
        <taxon>Bacteria</taxon>
        <taxon>Pseudomonadati</taxon>
        <taxon>Bacteroidota</taxon>
        <taxon>Flavobacteriia</taxon>
        <taxon>Flavobacteriales</taxon>
        <taxon>Weeksellaceae</taxon>
        <taxon>Chryseobacterium group</taxon>
        <taxon>Chryseobacterium</taxon>
    </lineage>
</organism>
<evidence type="ECO:0000256" key="1">
    <source>
        <dbReference type="ARBA" id="ARBA00000971"/>
    </source>
</evidence>
<evidence type="ECO:0000256" key="2">
    <source>
        <dbReference type="ARBA" id="ARBA00023110"/>
    </source>
</evidence>
<evidence type="ECO:0000256" key="4">
    <source>
        <dbReference type="RuleBase" id="RU003915"/>
    </source>
</evidence>
<feature type="domain" description="PPIase FKBP-type" evidence="5">
    <location>
        <begin position="86"/>
        <end position="169"/>
    </location>
</feature>
<dbReference type="Gene3D" id="3.10.50.40">
    <property type="match status" value="1"/>
</dbReference>
<dbReference type="GO" id="GO:0003755">
    <property type="term" value="F:peptidyl-prolyl cis-trans isomerase activity"/>
    <property type="evidence" value="ECO:0007669"/>
    <property type="project" value="UniProtKB-EC"/>
</dbReference>
<dbReference type="InterPro" id="IPR001179">
    <property type="entry name" value="PPIase_FKBP_dom"/>
</dbReference>
<evidence type="ECO:0000313" key="7">
    <source>
        <dbReference type="Proteomes" id="UP000831460"/>
    </source>
</evidence>
<comment type="catalytic activity">
    <reaction evidence="1 3 4">
        <text>[protein]-peptidylproline (omega=180) = [protein]-peptidylproline (omega=0)</text>
        <dbReference type="Rhea" id="RHEA:16237"/>
        <dbReference type="Rhea" id="RHEA-COMP:10747"/>
        <dbReference type="Rhea" id="RHEA-COMP:10748"/>
        <dbReference type="ChEBI" id="CHEBI:83833"/>
        <dbReference type="ChEBI" id="CHEBI:83834"/>
        <dbReference type="EC" id="5.2.1.8"/>
    </reaction>
</comment>
<protein>
    <recommendedName>
        <fullName evidence="4">Peptidyl-prolyl cis-trans isomerase</fullName>
        <ecNumber evidence="4">5.2.1.8</ecNumber>
    </recommendedName>
</protein>
<dbReference type="InterPro" id="IPR046357">
    <property type="entry name" value="PPIase_dom_sf"/>
</dbReference>
<dbReference type="EMBL" id="CP094532">
    <property type="protein sequence ID" value="UOE39898.1"/>
    <property type="molecule type" value="Genomic_DNA"/>
</dbReference>
<name>A0ABY4BQA4_9FLAO</name>
<keyword evidence="2 3" id="KW-0697">Rotamase</keyword>
<evidence type="ECO:0000259" key="5">
    <source>
        <dbReference type="PROSITE" id="PS50059"/>
    </source>
</evidence>
<dbReference type="PROSITE" id="PS50059">
    <property type="entry name" value="FKBP_PPIASE"/>
    <property type="match status" value="1"/>
</dbReference>
<dbReference type="PROSITE" id="PS51257">
    <property type="entry name" value="PROKAR_LIPOPROTEIN"/>
    <property type="match status" value="1"/>
</dbReference>
<dbReference type="Pfam" id="PF00254">
    <property type="entry name" value="FKBP_C"/>
    <property type="match status" value="1"/>
</dbReference>
<sequence>MKKIAILSVLMLVGCKQPAPVHPPVGGILSEQDLNISKNRAKNLNQTERNQIEDWIRNQNEKFYPMSLNYWVNIEKLNSKRKKKNGEKISYQYDLYDFDQVKLYDEPTKKVDVEFGKFEDIKAVEDVLRYLDKNQEATLLVPSVLAFGTYGDNDKIPNDMPLIIKIKVQ</sequence>
<dbReference type="SUPFAM" id="SSF54534">
    <property type="entry name" value="FKBP-like"/>
    <property type="match status" value="1"/>
</dbReference>
<keyword evidence="7" id="KW-1185">Reference proteome</keyword>
<evidence type="ECO:0000256" key="3">
    <source>
        <dbReference type="PROSITE-ProRule" id="PRU00277"/>
    </source>
</evidence>
<proteinExistence type="inferred from homology"/>
<keyword evidence="3 4" id="KW-0413">Isomerase</keyword>
<reference evidence="6 7" key="1">
    <citation type="submission" date="2022-03" db="EMBL/GenBank/DDBJ databases">
        <title>Chryseobacterium sp. isolated from particulate matters in swine house.</title>
        <authorList>
            <person name="Won M."/>
            <person name="Kim S.-J."/>
            <person name="Kwon S.-W."/>
        </authorList>
    </citation>
    <scope>NUCLEOTIDE SEQUENCE [LARGE SCALE GENOMIC DNA]</scope>
    <source>
        <strain evidence="6 7">SC2-2</strain>
    </source>
</reference>
<dbReference type="Proteomes" id="UP000831460">
    <property type="component" value="Chromosome"/>
</dbReference>
<dbReference type="EC" id="5.2.1.8" evidence="4"/>
<gene>
    <name evidence="6" type="ORF">MTP09_08150</name>
</gene>
<comment type="similarity">
    <text evidence="4">Belongs to the FKBP-type PPIase family.</text>
</comment>
<dbReference type="RefSeq" id="WP_243547783.1">
    <property type="nucleotide sequence ID" value="NZ_CP094532.1"/>
</dbReference>
<evidence type="ECO:0000313" key="6">
    <source>
        <dbReference type="EMBL" id="UOE39898.1"/>
    </source>
</evidence>
<accession>A0ABY4BQA4</accession>